<dbReference type="AlphaFoldDB" id="A0A6A6VFS8"/>
<dbReference type="GO" id="GO:0003735">
    <property type="term" value="F:structural constituent of ribosome"/>
    <property type="evidence" value="ECO:0007669"/>
    <property type="project" value="InterPro"/>
</dbReference>
<dbReference type="EMBL" id="MU006566">
    <property type="protein sequence ID" value="KAF2749452.1"/>
    <property type="molecule type" value="Genomic_DNA"/>
</dbReference>
<evidence type="ECO:0000256" key="2">
    <source>
        <dbReference type="ARBA" id="ARBA00022980"/>
    </source>
</evidence>
<evidence type="ECO:0000256" key="3">
    <source>
        <dbReference type="ARBA" id="ARBA00023274"/>
    </source>
</evidence>
<accession>A0A6A6VFS8</accession>
<dbReference type="Pfam" id="PF00468">
    <property type="entry name" value="Ribosomal_L34"/>
    <property type="match status" value="1"/>
</dbReference>
<evidence type="ECO:0000313" key="5">
    <source>
        <dbReference type="EMBL" id="KAF2749452.1"/>
    </source>
</evidence>
<dbReference type="GO" id="GO:0006412">
    <property type="term" value="P:translation"/>
    <property type="evidence" value="ECO:0007669"/>
    <property type="project" value="InterPro"/>
</dbReference>
<dbReference type="HAMAP" id="MF_00391">
    <property type="entry name" value="Ribosomal_bL34"/>
    <property type="match status" value="1"/>
</dbReference>
<evidence type="ECO:0000256" key="1">
    <source>
        <dbReference type="ARBA" id="ARBA00010111"/>
    </source>
</evidence>
<organism evidence="5 6">
    <name type="scientific">Sporormia fimetaria CBS 119925</name>
    <dbReference type="NCBI Taxonomy" id="1340428"/>
    <lineage>
        <taxon>Eukaryota</taxon>
        <taxon>Fungi</taxon>
        <taxon>Dikarya</taxon>
        <taxon>Ascomycota</taxon>
        <taxon>Pezizomycotina</taxon>
        <taxon>Dothideomycetes</taxon>
        <taxon>Pleosporomycetidae</taxon>
        <taxon>Pleosporales</taxon>
        <taxon>Sporormiaceae</taxon>
        <taxon>Sporormia</taxon>
    </lineage>
</organism>
<protein>
    <recommendedName>
        <fullName evidence="4">Large ribosomal subunit protein bL34m</fullName>
    </recommendedName>
</protein>
<keyword evidence="2" id="KW-0689">Ribosomal protein</keyword>
<dbReference type="PANTHER" id="PTHR14503">
    <property type="entry name" value="MITOCHONDRIAL RIBOSOMAL PROTEIN 34 FAMILY MEMBER"/>
    <property type="match status" value="1"/>
</dbReference>
<keyword evidence="6" id="KW-1185">Reference proteome</keyword>
<evidence type="ECO:0000313" key="6">
    <source>
        <dbReference type="Proteomes" id="UP000799440"/>
    </source>
</evidence>
<dbReference type="FunFam" id="1.10.287.3980:FF:000001">
    <property type="entry name" value="Mitochondrial ribosomal protein L34"/>
    <property type="match status" value="1"/>
</dbReference>
<dbReference type="OrthoDB" id="431691at2759"/>
<dbReference type="GO" id="GO:0005762">
    <property type="term" value="C:mitochondrial large ribosomal subunit"/>
    <property type="evidence" value="ECO:0007669"/>
    <property type="project" value="TreeGrafter"/>
</dbReference>
<dbReference type="NCBIfam" id="TIGR01030">
    <property type="entry name" value="rpmH_bact"/>
    <property type="match status" value="1"/>
</dbReference>
<dbReference type="PANTHER" id="PTHR14503:SF4">
    <property type="entry name" value="LARGE RIBOSOMAL SUBUNIT PROTEIN BL34M"/>
    <property type="match status" value="1"/>
</dbReference>
<keyword evidence="3" id="KW-0687">Ribonucleoprotein</keyword>
<evidence type="ECO:0000256" key="4">
    <source>
        <dbReference type="ARBA" id="ARBA00035274"/>
    </source>
</evidence>
<sequence length="134" mass="14908">MSAFRYLQRTATRPALNTSSFLPSTRLSSPPTTRALSLLSPRRPMIPISSILPSIPGPTTTTLPATETLDLLPKISSHPAIGGAMQVRCGPRNTYSPSHFVRKRRHGFLSRLRTKNGRKTLMRRIKKGRHSLSH</sequence>
<reference evidence="5" key="1">
    <citation type="journal article" date="2020" name="Stud. Mycol.">
        <title>101 Dothideomycetes genomes: a test case for predicting lifestyles and emergence of pathogens.</title>
        <authorList>
            <person name="Haridas S."/>
            <person name="Albert R."/>
            <person name="Binder M."/>
            <person name="Bloem J."/>
            <person name="Labutti K."/>
            <person name="Salamov A."/>
            <person name="Andreopoulos B."/>
            <person name="Baker S."/>
            <person name="Barry K."/>
            <person name="Bills G."/>
            <person name="Bluhm B."/>
            <person name="Cannon C."/>
            <person name="Castanera R."/>
            <person name="Culley D."/>
            <person name="Daum C."/>
            <person name="Ezra D."/>
            <person name="Gonzalez J."/>
            <person name="Henrissat B."/>
            <person name="Kuo A."/>
            <person name="Liang C."/>
            <person name="Lipzen A."/>
            <person name="Lutzoni F."/>
            <person name="Magnuson J."/>
            <person name="Mondo S."/>
            <person name="Nolan M."/>
            <person name="Ohm R."/>
            <person name="Pangilinan J."/>
            <person name="Park H.-J."/>
            <person name="Ramirez L."/>
            <person name="Alfaro M."/>
            <person name="Sun H."/>
            <person name="Tritt A."/>
            <person name="Yoshinaga Y."/>
            <person name="Zwiers L.-H."/>
            <person name="Turgeon B."/>
            <person name="Goodwin S."/>
            <person name="Spatafora J."/>
            <person name="Crous P."/>
            <person name="Grigoriev I."/>
        </authorList>
    </citation>
    <scope>NUCLEOTIDE SEQUENCE</scope>
    <source>
        <strain evidence="5">CBS 119925</strain>
    </source>
</reference>
<comment type="similarity">
    <text evidence="1">Belongs to the bacterial ribosomal protein bL34 family.</text>
</comment>
<proteinExistence type="inferred from homology"/>
<gene>
    <name evidence="5" type="ORF">M011DRAFT_484879</name>
</gene>
<dbReference type="InterPro" id="IPR000271">
    <property type="entry name" value="Ribosomal_bL34"/>
</dbReference>
<dbReference type="Proteomes" id="UP000799440">
    <property type="component" value="Unassembled WGS sequence"/>
</dbReference>
<dbReference type="Gene3D" id="1.10.287.3980">
    <property type="match status" value="1"/>
</dbReference>
<name>A0A6A6VFS8_9PLEO</name>